<sequence>MSVSQTYVPRHLIYNGPSPYGRGQWVPEPRTPSPLRTSIRRDQDHAGTSSTITGSGVPRRLEPSESKIRRKPAALTPYDMLNLSMNPEPEPEPKKKTKRKKTKKQSQKKTAKKAVSESSASAKPTFSLLSYIPRLLFCCMSTRPPYTKIQHLVVPTSQVCIDTRALRFLQALPRQEFLLLNYIVQEVFTKDGVKVLGKISEYDELIESALTGQIRTVRRPWTTGEREGYVEHTAGLYAKMLRKLGTYEKSPMCEKEYGKKFEARRWSLGRS</sequence>
<gene>
    <name evidence="2" type="ORF">TWF730_008586</name>
</gene>
<evidence type="ECO:0000313" key="2">
    <source>
        <dbReference type="EMBL" id="KAK6354173.1"/>
    </source>
</evidence>
<dbReference type="Proteomes" id="UP001373714">
    <property type="component" value="Unassembled WGS sequence"/>
</dbReference>
<feature type="region of interest" description="Disordered" evidence="1">
    <location>
        <begin position="1"/>
        <end position="117"/>
    </location>
</feature>
<name>A0AAV9V4E7_9PEZI</name>
<keyword evidence="3" id="KW-1185">Reference proteome</keyword>
<evidence type="ECO:0000313" key="3">
    <source>
        <dbReference type="Proteomes" id="UP001373714"/>
    </source>
</evidence>
<comment type="caution">
    <text evidence="2">The sequence shown here is derived from an EMBL/GenBank/DDBJ whole genome shotgun (WGS) entry which is preliminary data.</text>
</comment>
<dbReference type="AlphaFoldDB" id="A0AAV9V4E7"/>
<reference evidence="2 3" key="1">
    <citation type="submission" date="2019-10" db="EMBL/GenBank/DDBJ databases">
        <authorList>
            <person name="Palmer J.M."/>
        </authorList>
    </citation>
    <scope>NUCLEOTIDE SEQUENCE [LARGE SCALE GENOMIC DNA]</scope>
    <source>
        <strain evidence="2 3">TWF730</strain>
    </source>
</reference>
<feature type="compositionally biased region" description="Basic residues" evidence="1">
    <location>
        <begin position="95"/>
        <end position="112"/>
    </location>
</feature>
<organism evidence="2 3">
    <name type="scientific">Orbilia blumenaviensis</name>
    <dbReference type="NCBI Taxonomy" id="1796055"/>
    <lineage>
        <taxon>Eukaryota</taxon>
        <taxon>Fungi</taxon>
        <taxon>Dikarya</taxon>
        <taxon>Ascomycota</taxon>
        <taxon>Pezizomycotina</taxon>
        <taxon>Orbiliomycetes</taxon>
        <taxon>Orbiliales</taxon>
        <taxon>Orbiliaceae</taxon>
        <taxon>Orbilia</taxon>
    </lineage>
</organism>
<protein>
    <submittedName>
        <fullName evidence="2">Uncharacterized protein</fullName>
    </submittedName>
</protein>
<proteinExistence type="predicted"/>
<accession>A0AAV9V4E7</accession>
<evidence type="ECO:0000256" key="1">
    <source>
        <dbReference type="SAM" id="MobiDB-lite"/>
    </source>
</evidence>
<dbReference type="EMBL" id="JAVHNS010000005">
    <property type="protein sequence ID" value="KAK6354173.1"/>
    <property type="molecule type" value="Genomic_DNA"/>
</dbReference>